<dbReference type="Gene3D" id="2.40.50.1020">
    <property type="entry name" value="LytTr DNA-binding domain"/>
    <property type="match status" value="1"/>
</dbReference>
<dbReference type="InterPro" id="IPR046947">
    <property type="entry name" value="LytR-like"/>
</dbReference>
<comment type="caution">
    <text evidence="4">The sequence shown here is derived from an EMBL/GenBank/DDBJ whole genome shotgun (WGS) entry which is preliminary data.</text>
</comment>
<dbReference type="Proteomes" id="UP000023561">
    <property type="component" value="Unassembled WGS sequence"/>
</dbReference>
<dbReference type="SUPFAM" id="SSF52172">
    <property type="entry name" value="CheY-like"/>
    <property type="match status" value="1"/>
</dbReference>
<dbReference type="GO" id="GO:0000156">
    <property type="term" value="F:phosphorelay response regulator activity"/>
    <property type="evidence" value="ECO:0007669"/>
    <property type="project" value="InterPro"/>
</dbReference>
<dbReference type="InterPro" id="IPR001789">
    <property type="entry name" value="Sig_transdc_resp-reg_receiver"/>
</dbReference>
<evidence type="ECO:0000256" key="1">
    <source>
        <dbReference type="PROSITE-ProRule" id="PRU00169"/>
    </source>
</evidence>
<dbReference type="EMBL" id="BAWO01000047">
    <property type="protein sequence ID" value="GAJ40624.1"/>
    <property type="molecule type" value="Genomic_DNA"/>
</dbReference>
<sequence>MDILKIVVADDDASSRILLRHFIRFLPQYKVVGEAISGEEFVRLVLEEKPDIALVDIKMPDLDGMEAVKICKQSLPALQVIFTTGYDEFAVKAFEIAATDYIVKPIERTRLFHALEKARKLIELSRQDHLSIKTKNKRLGIKSHNSILFLPMEDILFVEKESRKTVIHTANERYETTEPLNKMENKLDDYFFKTHRSYIVNLKKIVKIEPAGETYLAHFINSHKVAYISKLKIHEVQKKILHIHEFHL</sequence>
<dbReference type="SMART" id="SM00850">
    <property type="entry name" value="LytTR"/>
    <property type="match status" value="1"/>
</dbReference>
<dbReference type="Gene3D" id="3.40.50.2300">
    <property type="match status" value="1"/>
</dbReference>
<dbReference type="PANTHER" id="PTHR37299:SF1">
    <property type="entry name" value="STAGE 0 SPORULATION PROTEIN A HOMOLOG"/>
    <property type="match status" value="1"/>
</dbReference>
<dbReference type="PROSITE" id="PS50110">
    <property type="entry name" value="RESPONSE_REGULATORY"/>
    <property type="match status" value="1"/>
</dbReference>
<dbReference type="InterPro" id="IPR011006">
    <property type="entry name" value="CheY-like_superfamily"/>
</dbReference>
<dbReference type="RefSeq" id="WP_042410516.1">
    <property type="nucleotide sequence ID" value="NZ_BAWO01000047.1"/>
</dbReference>
<gene>
    <name evidence="4" type="ORF">GCA01S_047_00470</name>
</gene>
<accession>A0A023DH42</accession>
<evidence type="ECO:0000259" key="2">
    <source>
        <dbReference type="PROSITE" id="PS50110"/>
    </source>
</evidence>
<dbReference type="OrthoDB" id="9809318at2"/>
<feature type="domain" description="Response regulatory" evidence="2">
    <location>
        <begin position="5"/>
        <end position="119"/>
    </location>
</feature>
<dbReference type="PROSITE" id="PS50930">
    <property type="entry name" value="HTH_LYTTR"/>
    <property type="match status" value="1"/>
</dbReference>
<dbReference type="Pfam" id="PF00072">
    <property type="entry name" value="Response_reg"/>
    <property type="match status" value="1"/>
</dbReference>
<dbReference type="SMART" id="SM00448">
    <property type="entry name" value="REC"/>
    <property type="match status" value="1"/>
</dbReference>
<evidence type="ECO:0000313" key="4">
    <source>
        <dbReference type="EMBL" id="GAJ40624.1"/>
    </source>
</evidence>
<reference evidence="4 5" key="1">
    <citation type="submission" date="2014-04" db="EMBL/GenBank/DDBJ databases">
        <title>Whole genome shotgun sequence of Geobacillus caldoxylosilyticus NBRC 107762.</title>
        <authorList>
            <person name="Hosoyama A."/>
            <person name="Hosoyama Y."/>
            <person name="Katano-Makiyama Y."/>
            <person name="Tsuchikane K."/>
            <person name="Ohji S."/>
            <person name="Ichikawa N."/>
            <person name="Yamazoe A."/>
            <person name="Fujita N."/>
        </authorList>
    </citation>
    <scope>NUCLEOTIDE SEQUENCE [LARGE SCALE GENOMIC DNA]</scope>
    <source>
        <strain evidence="4 5">NBRC 107762</strain>
    </source>
</reference>
<dbReference type="Pfam" id="PF04397">
    <property type="entry name" value="LytTR"/>
    <property type="match status" value="1"/>
</dbReference>
<feature type="domain" description="HTH LytTR-type" evidence="3">
    <location>
        <begin position="139"/>
        <end position="242"/>
    </location>
</feature>
<evidence type="ECO:0000259" key="3">
    <source>
        <dbReference type="PROSITE" id="PS50930"/>
    </source>
</evidence>
<keyword evidence="1" id="KW-0597">Phosphoprotein</keyword>
<evidence type="ECO:0000313" key="5">
    <source>
        <dbReference type="Proteomes" id="UP000023561"/>
    </source>
</evidence>
<keyword evidence="5" id="KW-1185">Reference proteome</keyword>
<dbReference type="PANTHER" id="PTHR37299">
    <property type="entry name" value="TRANSCRIPTIONAL REGULATOR-RELATED"/>
    <property type="match status" value="1"/>
</dbReference>
<dbReference type="InterPro" id="IPR007492">
    <property type="entry name" value="LytTR_DNA-bd_dom"/>
</dbReference>
<feature type="modified residue" description="4-aspartylphosphate" evidence="1">
    <location>
        <position position="56"/>
    </location>
</feature>
<proteinExistence type="predicted"/>
<protein>
    <submittedName>
        <fullName evidence="4">Putative two-component response regulator</fullName>
    </submittedName>
</protein>
<dbReference type="GO" id="GO:0003677">
    <property type="term" value="F:DNA binding"/>
    <property type="evidence" value="ECO:0007669"/>
    <property type="project" value="InterPro"/>
</dbReference>
<organism evidence="4 5">
    <name type="scientific">Parageobacillus caldoxylosilyticus NBRC 107762</name>
    <dbReference type="NCBI Taxonomy" id="1220594"/>
    <lineage>
        <taxon>Bacteria</taxon>
        <taxon>Bacillati</taxon>
        <taxon>Bacillota</taxon>
        <taxon>Bacilli</taxon>
        <taxon>Bacillales</taxon>
        <taxon>Anoxybacillaceae</taxon>
        <taxon>Saccharococcus</taxon>
    </lineage>
</organism>
<dbReference type="AlphaFoldDB" id="A0A023DH42"/>
<name>A0A023DH42_9BACL</name>